<reference evidence="2" key="1">
    <citation type="submission" date="2021-01" db="EMBL/GenBank/DDBJ databases">
        <authorList>
            <person name="Corre E."/>
            <person name="Pelletier E."/>
            <person name="Niang G."/>
            <person name="Scheremetjew M."/>
            <person name="Finn R."/>
            <person name="Kale V."/>
            <person name="Holt S."/>
            <person name="Cochrane G."/>
            <person name="Meng A."/>
            <person name="Brown T."/>
            <person name="Cohen L."/>
        </authorList>
    </citation>
    <scope>NUCLEOTIDE SEQUENCE</scope>
    <source>
        <strain evidence="2">CCMP1594</strain>
    </source>
</reference>
<sequence>MSPVKYNLFPKVPRFPSRLCPNHFTVTVHSTVIINGRKISLLNHLPIIVDHLTLWNTGTLCTLSLAMEYTDSGLSEAAPSELNLSEVDPLPSSPPSSSSLDPAESESDEE</sequence>
<protein>
    <submittedName>
        <fullName evidence="2">Uncharacterized protein</fullName>
    </submittedName>
</protein>
<accession>A0A7S4LC28</accession>
<dbReference type="EMBL" id="HBJA01087992">
    <property type="protein sequence ID" value="CAE0819479.1"/>
    <property type="molecule type" value="Transcribed_RNA"/>
</dbReference>
<evidence type="ECO:0000313" key="2">
    <source>
        <dbReference type="EMBL" id="CAE0819479.1"/>
    </source>
</evidence>
<organism evidence="2">
    <name type="scientific">Eutreptiella gymnastica</name>
    <dbReference type="NCBI Taxonomy" id="73025"/>
    <lineage>
        <taxon>Eukaryota</taxon>
        <taxon>Discoba</taxon>
        <taxon>Euglenozoa</taxon>
        <taxon>Euglenida</taxon>
        <taxon>Spirocuta</taxon>
        <taxon>Euglenophyceae</taxon>
        <taxon>Eutreptiales</taxon>
        <taxon>Eutreptiaceae</taxon>
        <taxon>Eutreptiella</taxon>
    </lineage>
</organism>
<feature type="region of interest" description="Disordered" evidence="1">
    <location>
        <begin position="77"/>
        <end position="110"/>
    </location>
</feature>
<evidence type="ECO:0000256" key="1">
    <source>
        <dbReference type="SAM" id="MobiDB-lite"/>
    </source>
</evidence>
<feature type="compositionally biased region" description="Low complexity" evidence="1">
    <location>
        <begin position="84"/>
        <end position="102"/>
    </location>
</feature>
<gene>
    <name evidence="2" type="ORF">EGYM00163_LOCUS30649</name>
</gene>
<proteinExistence type="predicted"/>
<dbReference type="AlphaFoldDB" id="A0A7S4LC28"/>
<name>A0A7S4LC28_9EUGL</name>